<dbReference type="Gene3D" id="3.40.50.300">
    <property type="entry name" value="P-loop containing nucleotide triphosphate hydrolases"/>
    <property type="match status" value="1"/>
</dbReference>
<keyword evidence="2" id="KW-0732">Signal</keyword>
<dbReference type="PANTHER" id="PTHR10760:SF2">
    <property type="entry name" value="LD13476P-RELATED"/>
    <property type="match status" value="1"/>
</dbReference>
<protein>
    <recommendedName>
        <fullName evidence="5">Torsin</fullName>
    </recommendedName>
</protein>
<dbReference type="GO" id="GO:0016887">
    <property type="term" value="F:ATP hydrolysis activity"/>
    <property type="evidence" value="ECO:0007669"/>
    <property type="project" value="InterPro"/>
</dbReference>
<dbReference type="GO" id="GO:0005524">
    <property type="term" value="F:ATP binding"/>
    <property type="evidence" value="ECO:0007669"/>
    <property type="project" value="InterPro"/>
</dbReference>
<feature type="signal peptide" evidence="2">
    <location>
        <begin position="1"/>
        <end position="19"/>
    </location>
</feature>
<dbReference type="GO" id="GO:0071218">
    <property type="term" value="P:cellular response to misfolded protein"/>
    <property type="evidence" value="ECO:0007669"/>
    <property type="project" value="TreeGrafter"/>
</dbReference>
<gene>
    <name evidence="3" type="ORF">ACAOBT_LOCUS9039</name>
</gene>
<dbReference type="SUPFAM" id="SSF52540">
    <property type="entry name" value="P-loop containing nucleoside triphosphate hydrolases"/>
    <property type="match status" value="1"/>
</dbReference>
<proteinExistence type="inferred from homology"/>
<evidence type="ECO:0000256" key="2">
    <source>
        <dbReference type="SAM" id="SignalP"/>
    </source>
</evidence>
<keyword evidence="4" id="KW-1185">Reference proteome</keyword>
<dbReference type="FunFam" id="3.40.50.300:FF:002370">
    <property type="entry name" value="Torsin family 3, member A"/>
    <property type="match status" value="1"/>
</dbReference>
<accession>A0A9P0P546</accession>
<comment type="similarity">
    <text evidence="1">Belongs to the ClpA/ClpB family. Torsin subfamily.</text>
</comment>
<dbReference type="GO" id="GO:0012505">
    <property type="term" value="C:endomembrane system"/>
    <property type="evidence" value="ECO:0007669"/>
    <property type="project" value="UniProtKB-ARBA"/>
</dbReference>
<reference evidence="3" key="1">
    <citation type="submission" date="2022-03" db="EMBL/GenBank/DDBJ databases">
        <authorList>
            <person name="Sayadi A."/>
        </authorList>
    </citation>
    <scope>NUCLEOTIDE SEQUENCE</scope>
</reference>
<feature type="chain" id="PRO_5040375435" description="Torsin" evidence="2">
    <location>
        <begin position="20"/>
        <end position="323"/>
    </location>
</feature>
<organism evidence="3 4">
    <name type="scientific">Acanthoscelides obtectus</name>
    <name type="common">Bean weevil</name>
    <name type="synonym">Bruchus obtectus</name>
    <dbReference type="NCBI Taxonomy" id="200917"/>
    <lineage>
        <taxon>Eukaryota</taxon>
        <taxon>Metazoa</taxon>
        <taxon>Ecdysozoa</taxon>
        <taxon>Arthropoda</taxon>
        <taxon>Hexapoda</taxon>
        <taxon>Insecta</taxon>
        <taxon>Pterygota</taxon>
        <taxon>Neoptera</taxon>
        <taxon>Endopterygota</taxon>
        <taxon>Coleoptera</taxon>
        <taxon>Polyphaga</taxon>
        <taxon>Cucujiformia</taxon>
        <taxon>Chrysomeloidea</taxon>
        <taxon>Chrysomelidae</taxon>
        <taxon>Bruchinae</taxon>
        <taxon>Bruchini</taxon>
        <taxon>Acanthoscelides</taxon>
    </lineage>
</organism>
<evidence type="ECO:0000313" key="3">
    <source>
        <dbReference type="EMBL" id="CAH1970661.1"/>
    </source>
</evidence>
<name>A0A9P0P546_ACAOB</name>
<dbReference type="PRINTS" id="PR00300">
    <property type="entry name" value="CLPPROTEASEA"/>
</dbReference>
<dbReference type="Proteomes" id="UP001152888">
    <property type="component" value="Unassembled WGS sequence"/>
</dbReference>
<dbReference type="EMBL" id="CAKOFQ010006776">
    <property type="protein sequence ID" value="CAH1970661.1"/>
    <property type="molecule type" value="Genomic_DNA"/>
</dbReference>
<evidence type="ECO:0000256" key="1">
    <source>
        <dbReference type="ARBA" id="ARBA00006235"/>
    </source>
</evidence>
<dbReference type="GO" id="GO:0005737">
    <property type="term" value="C:cytoplasm"/>
    <property type="evidence" value="ECO:0007669"/>
    <property type="project" value="UniProtKB-ARBA"/>
</dbReference>
<dbReference type="OrthoDB" id="19623at2759"/>
<dbReference type="InterPro" id="IPR027417">
    <property type="entry name" value="P-loop_NTPase"/>
</dbReference>
<sequence length="323" mass="37664">MKSLAIITVLFIYIKYVHMWSYNPICLVTECCNKDHIPGDTDKLIRLLKERVYGQHLVENAVHAIAAHWNPHYKAPKPLVLSFHGWAGSGKNYVSNFIAESLYKYGTKSKFVHLFVGRIHFPVREEFKVYQQQLYSWLKGNMTQCSKQLFIFDEIDKTPPEILNAIKPMIDYKDEVDGVDYTQSIFIFLSNTGSALINEHYEELWNKGYVREDLKLSHFEKLIEKGAFNEDGGFHHSDTIKSNLIDHYIPFLPMQREHVQGCIKDQFKNRNVDFPTDSHTQEVMDIIEWGPDRSKLFSTTGCKRISSKVSLLVAKYYRNKEEL</sequence>
<dbReference type="PANTHER" id="PTHR10760">
    <property type="entry name" value="TORSIN"/>
    <property type="match status" value="1"/>
</dbReference>
<dbReference type="InterPro" id="IPR001270">
    <property type="entry name" value="ClpA/B"/>
</dbReference>
<dbReference type="AlphaFoldDB" id="A0A9P0P546"/>
<evidence type="ECO:0000313" key="4">
    <source>
        <dbReference type="Proteomes" id="UP001152888"/>
    </source>
</evidence>
<dbReference type="InterPro" id="IPR010448">
    <property type="entry name" value="Torsin"/>
</dbReference>
<dbReference type="Pfam" id="PF06309">
    <property type="entry name" value="Torsin"/>
    <property type="match status" value="1"/>
</dbReference>
<evidence type="ECO:0008006" key="5">
    <source>
        <dbReference type="Google" id="ProtNLM"/>
    </source>
</evidence>
<comment type="caution">
    <text evidence="3">The sequence shown here is derived from an EMBL/GenBank/DDBJ whole genome shotgun (WGS) entry which is preliminary data.</text>
</comment>